<gene>
    <name evidence="1" type="ORF">R3Q16_35010</name>
</gene>
<evidence type="ECO:0000313" key="2">
    <source>
        <dbReference type="Proteomes" id="UP001185927"/>
    </source>
</evidence>
<reference evidence="1 2" key="1">
    <citation type="submission" date="2023-10" db="EMBL/GenBank/DDBJ databases">
        <title>Development of a sustainable strategy for remediation of hydrocarbon-contaminated territories based on the waste exchange concept.</title>
        <authorList>
            <person name="Krivoruchko A."/>
        </authorList>
    </citation>
    <scope>NUCLEOTIDE SEQUENCE [LARGE SCALE GENOMIC DNA]</scope>
    <source>
        <strain evidence="1 2">IEGM 1203</strain>
    </source>
</reference>
<name>A0ABU4C5K2_RHOGO</name>
<proteinExistence type="predicted"/>
<dbReference type="EMBL" id="JAWLKB010000087">
    <property type="protein sequence ID" value="MDV6271797.1"/>
    <property type="molecule type" value="Genomic_DNA"/>
</dbReference>
<sequence>MLRSKAGRYALRGEVAAAAATLREQLIAVRTLTESGELQGPRLDAARMRAKPTRDYLLGAAMRLPKVERQLAYHWEHAAAMTFWYSSGDRGFAPAEKQAAALLATLPDGVDSRAAQESIDAISNRAEQSVLNSAPRGRTTALCIAPVVVDQKGLRDQIADDHTRLKYQDVAVPNTATMLRAHQEYFPWIAHTLTHLSEPRTHAELEDIAQQWRSERGKYIDNTPHIAIGTPGAVTGSGTP</sequence>
<accession>A0ABU4C5K2</accession>
<organism evidence="1 2">
    <name type="scientific">Rhodococcus globerulus</name>
    <dbReference type="NCBI Taxonomy" id="33008"/>
    <lineage>
        <taxon>Bacteria</taxon>
        <taxon>Bacillati</taxon>
        <taxon>Actinomycetota</taxon>
        <taxon>Actinomycetes</taxon>
        <taxon>Mycobacteriales</taxon>
        <taxon>Nocardiaceae</taxon>
        <taxon>Rhodococcus</taxon>
    </lineage>
</organism>
<protein>
    <recommendedName>
        <fullName evidence="3">DUF222 domain-containing protein</fullName>
    </recommendedName>
</protein>
<comment type="caution">
    <text evidence="1">The sequence shown here is derived from an EMBL/GenBank/DDBJ whole genome shotgun (WGS) entry which is preliminary data.</text>
</comment>
<dbReference type="RefSeq" id="WP_317546486.1">
    <property type="nucleotide sequence ID" value="NZ_JAWLKB010000087.1"/>
</dbReference>
<dbReference type="Proteomes" id="UP001185927">
    <property type="component" value="Unassembled WGS sequence"/>
</dbReference>
<evidence type="ECO:0008006" key="3">
    <source>
        <dbReference type="Google" id="ProtNLM"/>
    </source>
</evidence>
<evidence type="ECO:0000313" key="1">
    <source>
        <dbReference type="EMBL" id="MDV6271797.1"/>
    </source>
</evidence>
<keyword evidence="2" id="KW-1185">Reference proteome</keyword>